<gene>
    <name evidence="2" type="ORF">HK17_01905</name>
</gene>
<proteinExistence type="predicted"/>
<evidence type="ECO:0000256" key="1">
    <source>
        <dbReference type="SAM" id="MobiDB-lite"/>
    </source>
</evidence>
<reference evidence="3" key="1">
    <citation type="submission" date="2014-06" db="EMBL/GenBank/DDBJ databases">
        <authorList>
            <person name="Winans N.J."/>
            <person name="Newell P.D."/>
            <person name="Douglas A.E."/>
        </authorList>
    </citation>
    <scope>NUCLEOTIDE SEQUENCE [LARGE SCALE GENOMIC DNA]</scope>
</reference>
<evidence type="ECO:0000313" key="2">
    <source>
        <dbReference type="EMBL" id="OUI94802.1"/>
    </source>
</evidence>
<protein>
    <submittedName>
        <fullName evidence="2">Phosphoribosyl-ATP pyrophosphatase</fullName>
    </submittedName>
</protein>
<evidence type="ECO:0000313" key="3">
    <source>
        <dbReference type="Proteomes" id="UP000194641"/>
    </source>
</evidence>
<accession>A0A252AW77</accession>
<dbReference type="EMBL" id="JOPA01000012">
    <property type="protein sequence ID" value="OUI94802.1"/>
    <property type="molecule type" value="Genomic_DNA"/>
</dbReference>
<name>A0A252AW77_9PROT</name>
<dbReference type="Proteomes" id="UP000194641">
    <property type="component" value="Unassembled WGS sequence"/>
</dbReference>
<comment type="caution">
    <text evidence="2">The sequence shown here is derived from an EMBL/GenBank/DDBJ whole genome shotgun (WGS) entry which is preliminary data.</text>
</comment>
<feature type="region of interest" description="Disordered" evidence="1">
    <location>
        <begin position="1"/>
        <end position="46"/>
    </location>
</feature>
<feature type="compositionally biased region" description="Basic and acidic residues" evidence="1">
    <location>
        <begin position="8"/>
        <end position="20"/>
    </location>
</feature>
<organism evidence="2 3">
    <name type="scientific">Acetobacter indonesiensis</name>
    <dbReference type="NCBI Taxonomy" id="104101"/>
    <lineage>
        <taxon>Bacteria</taxon>
        <taxon>Pseudomonadati</taxon>
        <taxon>Pseudomonadota</taxon>
        <taxon>Alphaproteobacteria</taxon>
        <taxon>Acetobacterales</taxon>
        <taxon>Acetobacteraceae</taxon>
        <taxon>Acetobacter</taxon>
    </lineage>
</organism>
<dbReference type="AlphaFoldDB" id="A0A252AW77"/>
<sequence>MTGSVSPAHHDGMLHPDRSKAHPSSVSSSGADSESGAGNRQPTPPYALQDMVWTCNEAGVHATACTAAFIAKNRQDILTESAAFMESLADIWHLHGLDDVEVWTEILRRIEVGELFHRLNQPPHRKRREGRIPRPWRISTSKLP</sequence>
<feature type="compositionally biased region" description="Low complexity" evidence="1">
    <location>
        <begin position="22"/>
        <end position="38"/>
    </location>
</feature>
<dbReference type="RefSeq" id="WP_086659082.1">
    <property type="nucleotide sequence ID" value="NZ_JBJJWX010000006.1"/>
</dbReference>